<name>A0A7R8R6Z6_9CAUD</name>
<evidence type="ECO:0000313" key="1">
    <source>
        <dbReference type="EMBL" id="CAD5239458.1"/>
    </source>
</evidence>
<dbReference type="Proteomes" id="UP000596437">
    <property type="component" value="Chromosome"/>
</dbReference>
<organism evidence="1 2">
    <name type="scientific">Klebsiella phage vB_KppS-Samwise</name>
    <dbReference type="NCBI Taxonomy" id="2762815"/>
    <lineage>
        <taxon>Viruses</taxon>
        <taxon>Duplodnaviria</taxon>
        <taxon>Heunggongvirae</taxon>
        <taxon>Uroviricota</taxon>
        <taxon>Caudoviricetes</taxon>
        <taxon>Drexlerviridae</taxon>
        <taxon>Tempevirinae</taxon>
        <taxon>Henuseptimavirus</taxon>
        <taxon>Henuseptimavirus samwise</taxon>
    </lineage>
</organism>
<accession>A0A7R8R6Z6</accession>
<reference evidence="1 2" key="1">
    <citation type="submission" date="2020-09" db="EMBL/GenBank/DDBJ databases">
        <authorList>
            <person name="Jameson E."/>
        </authorList>
    </citation>
    <scope>NUCLEOTIDE SEQUENCE [LARGE SCALE GENOMIC DNA]</scope>
</reference>
<evidence type="ECO:0000313" key="2">
    <source>
        <dbReference type="Proteomes" id="UP000596437"/>
    </source>
</evidence>
<proteinExistence type="predicted"/>
<sequence length="81" mass="9430">MIQGVEYTRHIPKSMLANRFKVTYSDISLFTVGETVYQIRQRGGYLLIGHTFHRSLDFDPETLECWSHDGSKLLAKVERLK</sequence>
<dbReference type="EMBL" id="LR881107">
    <property type="protein sequence ID" value="CAD5239458.1"/>
    <property type="molecule type" value="Genomic_DNA"/>
</dbReference>
<protein>
    <submittedName>
        <fullName evidence="1">Uncharacterized protein</fullName>
    </submittedName>
</protein>
<gene>
    <name evidence="1" type="ORF">JLDGIFFK_00019</name>
</gene>
<keyword evidence="2" id="KW-1185">Reference proteome</keyword>